<reference evidence="2" key="1">
    <citation type="submission" date="2021-01" db="EMBL/GenBank/DDBJ databases">
        <authorList>
            <person name="Corre E."/>
            <person name="Pelletier E."/>
            <person name="Niang G."/>
            <person name="Scheremetjew M."/>
            <person name="Finn R."/>
            <person name="Kale V."/>
            <person name="Holt S."/>
            <person name="Cochrane G."/>
            <person name="Meng A."/>
            <person name="Brown T."/>
            <person name="Cohen L."/>
        </authorList>
    </citation>
    <scope>NUCLEOTIDE SEQUENCE</scope>
    <source>
        <strain evidence="2">UTEX LB 2760</strain>
    </source>
</reference>
<proteinExistence type="predicted"/>
<dbReference type="EMBL" id="HBEK01006435">
    <property type="protein sequence ID" value="CAD8393600.1"/>
    <property type="molecule type" value="Transcribed_RNA"/>
</dbReference>
<sequence>MTGKIVKKVEKATPLATEIRDWFRRVRTGERKVYKQPYDYKYVIPQELLAKDGHPNTFKTSKYIEEHVKQRSQPLARYNPLRSGWQLFNTVLFFFVVPYSLWTMYSRGKLNKPYGYGSEIKGMKRRYAGYTDPKYWPSYEEMKATEAERNFSLVEKYDDVRVKLD</sequence>
<accession>A0A7S0BHF7</accession>
<keyword evidence="1" id="KW-1133">Transmembrane helix</keyword>
<evidence type="ECO:0000313" key="2">
    <source>
        <dbReference type="EMBL" id="CAD8393600.1"/>
    </source>
</evidence>
<gene>
    <name evidence="2" type="ORF">RMAR0315_LOCUS3585</name>
</gene>
<protein>
    <submittedName>
        <fullName evidence="2">Uncharacterized protein</fullName>
    </submittedName>
</protein>
<feature type="transmembrane region" description="Helical" evidence="1">
    <location>
        <begin position="84"/>
        <end position="102"/>
    </location>
</feature>
<name>A0A7S0BHF7_9RHOD</name>
<dbReference type="AlphaFoldDB" id="A0A7S0BHF7"/>
<evidence type="ECO:0000256" key="1">
    <source>
        <dbReference type="SAM" id="Phobius"/>
    </source>
</evidence>
<organism evidence="2">
    <name type="scientific">Rhodosorus marinus</name>
    <dbReference type="NCBI Taxonomy" id="101924"/>
    <lineage>
        <taxon>Eukaryota</taxon>
        <taxon>Rhodophyta</taxon>
        <taxon>Stylonematophyceae</taxon>
        <taxon>Stylonematales</taxon>
        <taxon>Stylonemataceae</taxon>
        <taxon>Rhodosorus</taxon>
    </lineage>
</organism>
<keyword evidence="1" id="KW-0472">Membrane</keyword>
<keyword evidence="1" id="KW-0812">Transmembrane</keyword>